<reference evidence="1" key="1">
    <citation type="journal article" date="2021" name="Mol. Plant Microbe Interact.">
        <title>Complete Genome Sequence of the Plant-Pathogenic Fungus Colletotrichum lupini.</title>
        <authorList>
            <person name="Baroncelli R."/>
            <person name="Pensec F."/>
            <person name="Da Lio D."/>
            <person name="Boufleur T."/>
            <person name="Vicente I."/>
            <person name="Sarrocco S."/>
            <person name="Picot A."/>
            <person name="Baraldi E."/>
            <person name="Sukno S."/>
            <person name="Thon M."/>
            <person name="Le Floch G."/>
        </authorList>
    </citation>
    <scope>NUCLEOTIDE SEQUENCE</scope>
    <source>
        <strain evidence="1">IMI 504893</strain>
    </source>
</reference>
<evidence type="ECO:0008006" key="3">
    <source>
        <dbReference type="Google" id="ProtNLM"/>
    </source>
</evidence>
<dbReference type="AlphaFoldDB" id="A0A9Q8SV01"/>
<gene>
    <name evidence="1" type="ORF">CLUP02_08580</name>
</gene>
<protein>
    <recommendedName>
        <fullName evidence="3">Fungal N-terminal domain-containing protein</fullName>
    </recommendedName>
</protein>
<organism evidence="1 2">
    <name type="scientific">Colletotrichum lupini</name>
    <dbReference type="NCBI Taxonomy" id="145971"/>
    <lineage>
        <taxon>Eukaryota</taxon>
        <taxon>Fungi</taxon>
        <taxon>Dikarya</taxon>
        <taxon>Ascomycota</taxon>
        <taxon>Pezizomycotina</taxon>
        <taxon>Sordariomycetes</taxon>
        <taxon>Hypocreomycetidae</taxon>
        <taxon>Glomerellales</taxon>
        <taxon>Glomerellaceae</taxon>
        <taxon>Colletotrichum</taxon>
        <taxon>Colletotrichum acutatum species complex</taxon>
    </lineage>
</organism>
<name>A0A9Q8SV01_9PEZI</name>
<proteinExistence type="predicted"/>
<dbReference type="GeneID" id="73342576"/>
<dbReference type="EMBL" id="CP019476">
    <property type="protein sequence ID" value="UQC83087.1"/>
    <property type="molecule type" value="Genomic_DNA"/>
</dbReference>
<evidence type="ECO:0000313" key="1">
    <source>
        <dbReference type="EMBL" id="UQC83087.1"/>
    </source>
</evidence>
<accession>A0A9Q8SV01</accession>
<evidence type="ECO:0000313" key="2">
    <source>
        <dbReference type="Proteomes" id="UP000830671"/>
    </source>
</evidence>
<keyword evidence="2" id="KW-1185">Reference proteome</keyword>
<dbReference type="RefSeq" id="XP_049144709.1">
    <property type="nucleotide sequence ID" value="XM_049287566.1"/>
</dbReference>
<dbReference type="Proteomes" id="UP000830671">
    <property type="component" value="Chromosome 4"/>
</dbReference>
<dbReference type="KEGG" id="clup:CLUP02_08580"/>
<sequence>MAEVVGTTSAVVALVATALQGIMGAKEKIASIERAPEMTTHIKQELQDIERLMERLNISFQSNEIEVVSVAENTNVQSALRACSASSLALDNEIGLFGKDKLQVFVDEIRICKQTVKLALAGANFLASIEQTKQLQAILKQVEANDNDVHSEAKPQKSRDLIKGYEELQASLFAQVNERRSNLTVGKVKVLESQAVIGIHGADGTDGELDVQLGNVEGQGSNVLVGYSKGIDLNAAFFKKRQLLRASMVHRVMSLQCDRGTLKRPQTGVKI</sequence>